<sequence>MSSATGTKSVLKVLHKEGLTLRTFLASVLRDKVFKNDADVVDLRQNGHELVEWLVNDAGANTLAKSWAVAATKQMCGAELKALAKKSAGMHFNATNATEGQLEEFDVKVLAETMIAQAPTTWDLLGAFLEADQSLVRRRERRLARLNVTQLHKSPIRPLSPPITDPSGIVEGDVDGDDGDGDGEAQEAGANSASDGGEPHPDQLRKQRAGLLAMVRVLKSVVCMSIMLNNTNQKCNMLQTMIGLFLHACNTPEAIVDLLSRCGLSISRSTINGAVKNLSAEAGTEIQKLGKSLL</sequence>
<evidence type="ECO:0000313" key="3">
    <source>
        <dbReference type="Proteomes" id="UP000016930"/>
    </source>
</evidence>
<dbReference type="Proteomes" id="UP000016930">
    <property type="component" value="Unassembled WGS sequence"/>
</dbReference>
<proteinExistence type="predicted"/>
<reference evidence="2 3" key="1">
    <citation type="journal article" date="2012" name="Proc. Natl. Acad. Sci. U.S.A.">
        <title>Comparative genomics of Ceriporiopsis subvermispora and Phanerochaete chrysosporium provide insight into selective ligninolysis.</title>
        <authorList>
            <person name="Fernandez-Fueyo E."/>
            <person name="Ruiz-Duenas F.J."/>
            <person name="Ferreira P."/>
            <person name="Floudas D."/>
            <person name="Hibbett D.S."/>
            <person name="Canessa P."/>
            <person name="Larrondo L.F."/>
            <person name="James T.Y."/>
            <person name="Seelenfreund D."/>
            <person name="Lobos S."/>
            <person name="Polanco R."/>
            <person name="Tello M."/>
            <person name="Honda Y."/>
            <person name="Watanabe T."/>
            <person name="Watanabe T."/>
            <person name="Ryu J.S."/>
            <person name="Kubicek C.P."/>
            <person name="Schmoll M."/>
            <person name="Gaskell J."/>
            <person name="Hammel K.E."/>
            <person name="St John F.J."/>
            <person name="Vanden Wymelenberg A."/>
            <person name="Sabat G."/>
            <person name="Splinter BonDurant S."/>
            <person name="Syed K."/>
            <person name="Yadav J.S."/>
            <person name="Doddapaneni H."/>
            <person name="Subramanian V."/>
            <person name="Lavin J.L."/>
            <person name="Oguiza J.A."/>
            <person name="Perez G."/>
            <person name="Pisabarro A.G."/>
            <person name="Ramirez L."/>
            <person name="Santoyo F."/>
            <person name="Master E."/>
            <person name="Coutinho P.M."/>
            <person name="Henrissat B."/>
            <person name="Lombard V."/>
            <person name="Magnuson J.K."/>
            <person name="Kuees U."/>
            <person name="Hori C."/>
            <person name="Igarashi K."/>
            <person name="Samejima M."/>
            <person name="Held B.W."/>
            <person name="Barry K.W."/>
            <person name="LaButti K.M."/>
            <person name="Lapidus A."/>
            <person name="Lindquist E.A."/>
            <person name="Lucas S.M."/>
            <person name="Riley R."/>
            <person name="Salamov A.A."/>
            <person name="Hoffmeister D."/>
            <person name="Schwenk D."/>
            <person name="Hadar Y."/>
            <person name="Yarden O."/>
            <person name="de Vries R.P."/>
            <person name="Wiebenga A."/>
            <person name="Stenlid J."/>
            <person name="Eastwood D."/>
            <person name="Grigoriev I.V."/>
            <person name="Berka R.M."/>
            <person name="Blanchette R.A."/>
            <person name="Kersten P."/>
            <person name="Martinez A.T."/>
            <person name="Vicuna R."/>
            <person name="Cullen D."/>
        </authorList>
    </citation>
    <scope>NUCLEOTIDE SEQUENCE [LARGE SCALE GENOMIC DNA]</scope>
    <source>
        <strain evidence="2 3">B</strain>
    </source>
</reference>
<dbReference type="OrthoDB" id="4743193at2759"/>
<gene>
    <name evidence="2" type="ORF">CERSUDRAFT_58912</name>
</gene>
<keyword evidence="3" id="KW-1185">Reference proteome</keyword>
<accession>M2QJ69</accession>
<evidence type="ECO:0000313" key="2">
    <source>
        <dbReference type="EMBL" id="EMD32165.1"/>
    </source>
</evidence>
<dbReference type="EMBL" id="KB445813">
    <property type="protein sequence ID" value="EMD32165.1"/>
    <property type="molecule type" value="Genomic_DNA"/>
</dbReference>
<dbReference type="HOGENOM" id="CLU_009487_2_0_1"/>
<evidence type="ECO:0000256" key="1">
    <source>
        <dbReference type="SAM" id="MobiDB-lite"/>
    </source>
</evidence>
<protein>
    <submittedName>
        <fullName evidence="2">Uncharacterized protein</fullName>
    </submittedName>
</protein>
<name>M2QJ69_CERS8</name>
<feature type="compositionally biased region" description="Acidic residues" evidence="1">
    <location>
        <begin position="172"/>
        <end position="185"/>
    </location>
</feature>
<dbReference type="AlphaFoldDB" id="M2QJ69"/>
<feature type="region of interest" description="Disordered" evidence="1">
    <location>
        <begin position="154"/>
        <end position="204"/>
    </location>
</feature>
<organism evidence="2 3">
    <name type="scientific">Ceriporiopsis subvermispora (strain B)</name>
    <name type="common">White-rot fungus</name>
    <name type="synonym">Gelatoporia subvermispora</name>
    <dbReference type="NCBI Taxonomy" id="914234"/>
    <lineage>
        <taxon>Eukaryota</taxon>
        <taxon>Fungi</taxon>
        <taxon>Dikarya</taxon>
        <taxon>Basidiomycota</taxon>
        <taxon>Agaricomycotina</taxon>
        <taxon>Agaricomycetes</taxon>
        <taxon>Polyporales</taxon>
        <taxon>Gelatoporiaceae</taxon>
        <taxon>Gelatoporia</taxon>
    </lineage>
</organism>
<dbReference type="STRING" id="914234.M2QJ69"/>
<feature type="non-terminal residue" evidence="2">
    <location>
        <position position="294"/>
    </location>
</feature>